<dbReference type="RefSeq" id="WP_093887682.1">
    <property type="nucleotide sequence ID" value="NZ_FOQY01000009.1"/>
</dbReference>
<name>A0A1I3RLG1_9ACTN</name>
<evidence type="ECO:0000256" key="8">
    <source>
        <dbReference type="ARBA" id="ARBA00048679"/>
    </source>
</evidence>
<evidence type="ECO:0000256" key="5">
    <source>
        <dbReference type="ARBA" id="ARBA00022777"/>
    </source>
</evidence>
<evidence type="ECO:0000256" key="3">
    <source>
        <dbReference type="ARBA" id="ARBA00022679"/>
    </source>
</evidence>
<evidence type="ECO:0000256" key="1">
    <source>
        <dbReference type="ARBA" id="ARBA00012513"/>
    </source>
</evidence>
<evidence type="ECO:0000313" key="11">
    <source>
        <dbReference type="EMBL" id="SFJ46016.1"/>
    </source>
</evidence>
<comment type="catalytic activity">
    <reaction evidence="8">
        <text>L-seryl-[protein] + ATP = O-phospho-L-seryl-[protein] + ADP + H(+)</text>
        <dbReference type="Rhea" id="RHEA:17989"/>
        <dbReference type="Rhea" id="RHEA-COMP:9863"/>
        <dbReference type="Rhea" id="RHEA-COMP:11604"/>
        <dbReference type="ChEBI" id="CHEBI:15378"/>
        <dbReference type="ChEBI" id="CHEBI:29999"/>
        <dbReference type="ChEBI" id="CHEBI:30616"/>
        <dbReference type="ChEBI" id="CHEBI:83421"/>
        <dbReference type="ChEBI" id="CHEBI:456216"/>
        <dbReference type="EC" id="2.7.11.1"/>
    </reaction>
</comment>
<dbReference type="GO" id="GO:0045717">
    <property type="term" value="P:negative regulation of fatty acid biosynthetic process"/>
    <property type="evidence" value="ECO:0007669"/>
    <property type="project" value="UniProtKB-ARBA"/>
</dbReference>
<keyword evidence="6" id="KW-0067">ATP-binding</keyword>
<dbReference type="PROSITE" id="PS50011">
    <property type="entry name" value="PROTEIN_KINASE_DOM"/>
    <property type="match status" value="1"/>
</dbReference>
<dbReference type="PANTHER" id="PTHR43289:SF6">
    <property type="entry name" value="SERINE_THREONINE-PROTEIN KINASE NEKL-3"/>
    <property type="match status" value="1"/>
</dbReference>
<reference evidence="12" key="1">
    <citation type="submission" date="2016-10" db="EMBL/GenBank/DDBJ databases">
        <authorList>
            <person name="Varghese N."/>
            <person name="Submissions S."/>
        </authorList>
    </citation>
    <scope>NUCLEOTIDE SEQUENCE [LARGE SCALE GENOMIC DNA]</scope>
    <source>
        <strain evidence="12">CGMCC 4.2126</strain>
    </source>
</reference>
<keyword evidence="2 11" id="KW-0723">Serine/threonine-protein kinase</keyword>
<protein>
    <recommendedName>
        <fullName evidence="1">non-specific serine/threonine protein kinase</fullName>
        <ecNumber evidence="1">2.7.11.1</ecNumber>
    </recommendedName>
</protein>
<sequence>MTALLGGRYRPLGRIATGGMGEVWRAKDELLGREVAVKLLRRHVAADPAFRERFRREARIAAKLADPGIAQVFDYGEADGVAYLVMELVPGESLAGILARDGALSVEITLDVVYQTAKALRAAHGAGIIHRDIKPGNLLVTGAGVIKITDFGIARALEASSMTQTGTVLGTAQYVSPEQASGDPLTFATDVYSLGVVAYECLAGRPPFVAETQVAIALMHLGETPPPLPGSVPAAVRELVMACLSKDPERRPAGAGELAGRAYALRESLATAGAADLAMLTDPAGWRVEPAGEWPREVAPALTSAPGPDSGPATASGPAVGSALGSGPAPVRTARIAPRRRGLRRTTVIVAVAAGCAAAVGLGTLVAHDLTERNGESTSEEPVVPLSPVTKTPTVRPSRTKPVTTRPPVSPTKPLRPSPTPSATVSTSVKPSPRPTTSPSPTPTPTTSTPTPTAPTATPSLTPSTTPGPGDTEPPNGET</sequence>
<evidence type="ECO:0000256" key="7">
    <source>
        <dbReference type="ARBA" id="ARBA00047899"/>
    </source>
</evidence>
<dbReference type="InterPro" id="IPR011009">
    <property type="entry name" value="Kinase-like_dom_sf"/>
</dbReference>
<evidence type="ECO:0000256" key="4">
    <source>
        <dbReference type="ARBA" id="ARBA00022741"/>
    </source>
</evidence>
<dbReference type="Gene3D" id="3.30.200.20">
    <property type="entry name" value="Phosphorylase Kinase, domain 1"/>
    <property type="match status" value="1"/>
</dbReference>
<dbReference type="Pfam" id="PF00069">
    <property type="entry name" value="Pkinase"/>
    <property type="match status" value="1"/>
</dbReference>
<gene>
    <name evidence="11" type="ORF">SAMN05216275_10946</name>
</gene>
<feature type="region of interest" description="Disordered" evidence="9">
    <location>
        <begin position="373"/>
        <end position="479"/>
    </location>
</feature>
<proteinExistence type="predicted"/>
<evidence type="ECO:0000256" key="2">
    <source>
        <dbReference type="ARBA" id="ARBA00022527"/>
    </source>
</evidence>
<feature type="compositionally biased region" description="Pro residues" evidence="9">
    <location>
        <begin position="408"/>
        <end position="420"/>
    </location>
</feature>
<dbReference type="GO" id="GO:0005524">
    <property type="term" value="F:ATP binding"/>
    <property type="evidence" value="ECO:0007669"/>
    <property type="project" value="UniProtKB-KW"/>
</dbReference>
<evidence type="ECO:0000259" key="10">
    <source>
        <dbReference type="PROSITE" id="PS50011"/>
    </source>
</evidence>
<dbReference type="EMBL" id="FOQY01000009">
    <property type="protein sequence ID" value="SFJ46016.1"/>
    <property type="molecule type" value="Genomic_DNA"/>
</dbReference>
<evidence type="ECO:0000313" key="12">
    <source>
        <dbReference type="Proteomes" id="UP000199111"/>
    </source>
</evidence>
<dbReference type="AlphaFoldDB" id="A0A1I3RLG1"/>
<dbReference type="SMART" id="SM00220">
    <property type="entry name" value="S_TKc"/>
    <property type="match status" value="1"/>
</dbReference>
<feature type="compositionally biased region" description="Low complexity" evidence="9">
    <location>
        <begin position="421"/>
        <end position="431"/>
    </location>
</feature>
<dbReference type="GO" id="GO:0004674">
    <property type="term" value="F:protein serine/threonine kinase activity"/>
    <property type="evidence" value="ECO:0007669"/>
    <property type="project" value="UniProtKB-KW"/>
</dbReference>
<dbReference type="InterPro" id="IPR008271">
    <property type="entry name" value="Ser/Thr_kinase_AS"/>
</dbReference>
<dbReference type="PANTHER" id="PTHR43289">
    <property type="entry name" value="MITOGEN-ACTIVATED PROTEIN KINASE KINASE KINASE 20-RELATED"/>
    <property type="match status" value="1"/>
</dbReference>
<comment type="catalytic activity">
    <reaction evidence="7">
        <text>L-threonyl-[protein] + ATP = O-phospho-L-threonyl-[protein] + ADP + H(+)</text>
        <dbReference type="Rhea" id="RHEA:46608"/>
        <dbReference type="Rhea" id="RHEA-COMP:11060"/>
        <dbReference type="Rhea" id="RHEA-COMP:11605"/>
        <dbReference type="ChEBI" id="CHEBI:15378"/>
        <dbReference type="ChEBI" id="CHEBI:30013"/>
        <dbReference type="ChEBI" id="CHEBI:30616"/>
        <dbReference type="ChEBI" id="CHEBI:61977"/>
        <dbReference type="ChEBI" id="CHEBI:456216"/>
        <dbReference type="EC" id="2.7.11.1"/>
    </reaction>
</comment>
<dbReference type="FunFam" id="3.30.200.20:FF:000035">
    <property type="entry name" value="Serine/threonine protein kinase Stk1"/>
    <property type="match status" value="1"/>
</dbReference>
<dbReference type="PROSITE" id="PS00108">
    <property type="entry name" value="PROTEIN_KINASE_ST"/>
    <property type="match status" value="1"/>
</dbReference>
<feature type="compositionally biased region" description="Pro residues" evidence="9">
    <location>
        <begin position="432"/>
        <end position="444"/>
    </location>
</feature>
<keyword evidence="5 11" id="KW-0418">Kinase</keyword>
<dbReference type="InterPro" id="IPR000719">
    <property type="entry name" value="Prot_kinase_dom"/>
</dbReference>
<keyword evidence="4" id="KW-0547">Nucleotide-binding</keyword>
<keyword evidence="3" id="KW-0808">Transferase</keyword>
<accession>A0A1I3RLG1</accession>
<evidence type="ECO:0000256" key="6">
    <source>
        <dbReference type="ARBA" id="ARBA00022840"/>
    </source>
</evidence>
<dbReference type="Gene3D" id="1.10.510.10">
    <property type="entry name" value="Transferase(Phosphotransferase) domain 1"/>
    <property type="match status" value="1"/>
</dbReference>
<dbReference type="EC" id="2.7.11.1" evidence="1"/>
<dbReference type="SUPFAM" id="SSF56112">
    <property type="entry name" value="Protein kinase-like (PK-like)"/>
    <property type="match status" value="1"/>
</dbReference>
<dbReference type="FunFam" id="1.10.510.10:FF:000021">
    <property type="entry name" value="Serine/threonine protein kinase"/>
    <property type="match status" value="1"/>
</dbReference>
<keyword evidence="12" id="KW-1185">Reference proteome</keyword>
<evidence type="ECO:0000256" key="9">
    <source>
        <dbReference type="SAM" id="MobiDB-lite"/>
    </source>
</evidence>
<organism evidence="11 12">
    <name type="scientific">Streptosporangium canum</name>
    <dbReference type="NCBI Taxonomy" id="324952"/>
    <lineage>
        <taxon>Bacteria</taxon>
        <taxon>Bacillati</taxon>
        <taxon>Actinomycetota</taxon>
        <taxon>Actinomycetes</taxon>
        <taxon>Streptosporangiales</taxon>
        <taxon>Streptosporangiaceae</taxon>
        <taxon>Streptosporangium</taxon>
    </lineage>
</organism>
<feature type="compositionally biased region" description="Low complexity" evidence="9">
    <location>
        <begin position="445"/>
        <end position="479"/>
    </location>
</feature>
<dbReference type="Proteomes" id="UP000199111">
    <property type="component" value="Unassembled WGS sequence"/>
</dbReference>
<feature type="region of interest" description="Disordered" evidence="9">
    <location>
        <begin position="299"/>
        <end position="338"/>
    </location>
</feature>
<dbReference type="PRINTS" id="PR01217">
    <property type="entry name" value="PRICHEXTENSN"/>
</dbReference>
<dbReference type="GeneID" id="96298844"/>
<feature type="domain" description="Protein kinase" evidence="10">
    <location>
        <begin position="9"/>
        <end position="264"/>
    </location>
</feature>
<dbReference type="CDD" id="cd14014">
    <property type="entry name" value="STKc_PknB_like"/>
    <property type="match status" value="1"/>
</dbReference>
<feature type="compositionally biased region" description="Polar residues" evidence="9">
    <location>
        <begin position="389"/>
        <end position="403"/>
    </location>
</feature>